<dbReference type="Pfam" id="PF13561">
    <property type="entry name" value="adh_short_C2"/>
    <property type="match status" value="1"/>
</dbReference>
<dbReference type="InterPro" id="IPR036291">
    <property type="entry name" value="NAD(P)-bd_dom_sf"/>
</dbReference>
<dbReference type="PRINTS" id="PR00081">
    <property type="entry name" value="GDHRDH"/>
</dbReference>
<keyword evidence="2" id="KW-0560">Oxidoreductase</keyword>
<accession>B3TCH7</accession>
<dbReference type="Gene3D" id="3.40.50.720">
    <property type="entry name" value="NAD(P)-binding Rossmann-like Domain"/>
    <property type="match status" value="1"/>
</dbReference>
<dbReference type="SUPFAM" id="SSF51735">
    <property type="entry name" value="NAD(P)-binding Rossmann-fold domains"/>
    <property type="match status" value="1"/>
</dbReference>
<protein>
    <submittedName>
        <fullName evidence="3">Putative short chain dehydrogenase</fullName>
    </submittedName>
</protein>
<proteinExistence type="inferred from homology"/>
<gene>
    <name evidence="3" type="ORF">ALOHA_HF4000APKG10K24ctg1g17</name>
</gene>
<sequence>MPTLSEYSLSGKVAIMYTAGGNEAPVLAQALAEAGADVFTIARRQELLDPVLAGLTQFSGKYAGKYEGIAADVGSGSQAELKRAMDSFAASHDRVDILVNDVRSMFAQPLADISIEDWDQVQSRNVRAAFVLCKELGQRMREQQYGRIVNLVSILAERGMVNGSAFAASQAAVLSLTRSLAVELGTSNIRVNALGTGWTTAEEIPLEVQREELLVRYTPLRRKGHPRDIGPLMVYLASESCDYTTGQAVYVDGGLNAHP</sequence>
<dbReference type="EMBL" id="EU016671">
    <property type="protein sequence ID" value="ABZ10286.1"/>
    <property type="molecule type" value="Genomic_DNA"/>
</dbReference>
<dbReference type="InterPro" id="IPR002347">
    <property type="entry name" value="SDR_fam"/>
</dbReference>
<dbReference type="PRINTS" id="PR00080">
    <property type="entry name" value="SDRFAMILY"/>
</dbReference>
<comment type="similarity">
    <text evidence="1">Belongs to the short-chain dehydrogenases/reductases (SDR) family.</text>
</comment>
<organism evidence="3">
    <name type="scientific">uncultured marine microorganism HF4000_APKG10K24</name>
    <dbReference type="NCBI Taxonomy" id="455562"/>
    <lineage>
        <taxon>unclassified sequences</taxon>
        <taxon>environmental samples</taxon>
    </lineage>
</organism>
<dbReference type="PANTHER" id="PTHR42760">
    <property type="entry name" value="SHORT-CHAIN DEHYDROGENASES/REDUCTASES FAMILY MEMBER"/>
    <property type="match status" value="1"/>
</dbReference>
<name>B3TCH7_9ZZZZ</name>
<dbReference type="PANTHER" id="PTHR42760:SF133">
    <property type="entry name" value="3-OXOACYL-[ACYL-CARRIER-PROTEIN] REDUCTASE"/>
    <property type="match status" value="1"/>
</dbReference>
<evidence type="ECO:0000313" key="3">
    <source>
        <dbReference type="EMBL" id="ABZ10286.1"/>
    </source>
</evidence>
<dbReference type="AlphaFoldDB" id="B3TCH7"/>
<reference evidence="3" key="1">
    <citation type="journal article" date="2008" name="ISME J.">
        <title>Genomic patterns of recombination, clonal divergence and environment in marine microbial populations.</title>
        <authorList>
            <person name="Konstantinidis K.T."/>
            <person name="Delong E.F."/>
        </authorList>
    </citation>
    <scope>NUCLEOTIDE SEQUENCE</scope>
</reference>
<evidence type="ECO:0000256" key="2">
    <source>
        <dbReference type="ARBA" id="ARBA00023002"/>
    </source>
</evidence>
<dbReference type="GO" id="GO:0016616">
    <property type="term" value="F:oxidoreductase activity, acting on the CH-OH group of donors, NAD or NADP as acceptor"/>
    <property type="evidence" value="ECO:0007669"/>
    <property type="project" value="TreeGrafter"/>
</dbReference>
<evidence type="ECO:0000256" key="1">
    <source>
        <dbReference type="ARBA" id="ARBA00006484"/>
    </source>
</evidence>